<evidence type="ECO:0000313" key="4">
    <source>
        <dbReference type="Proteomes" id="UP000470772"/>
    </source>
</evidence>
<accession>A0A6A9QMC8</accession>
<reference evidence="3 4" key="1">
    <citation type="submission" date="2019-10" db="EMBL/GenBank/DDBJ databases">
        <title>Sequencing and Assembly of Multiple Reported Metal-Biooxidizing Members of the Extremely Thermoacidophilic Archaeal Family Sulfolobaceae.</title>
        <authorList>
            <person name="Counts J.A."/>
            <person name="Kelly R.M."/>
        </authorList>
    </citation>
    <scope>NUCLEOTIDE SEQUENCE [LARGE SCALE GENOMIC DNA]</scope>
    <source>
        <strain evidence="3 4">DSM 6482</strain>
    </source>
</reference>
<feature type="domain" description="Lipoyl-binding" evidence="2">
    <location>
        <begin position="89"/>
        <end position="167"/>
    </location>
</feature>
<dbReference type="InterPro" id="IPR000089">
    <property type="entry name" value="Biotin_lipoyl"/>
</dbReference>
<dbReference type="EMBL" id="WGGD01000005">
    <property type="protein sequence ID" value="MUN29694.1"/>
    <property type="molecule type" value="Genomic_DNA"/>
</dbReference>
<dbReference type="Proteomes" id="UP000470772">
    <property type="component" value="Unassembled WGS sequence"/>
</dbReference>
<dbReference type="PROSITE" id="PS50968">
    <property type="entry name" value="BIOTINYL_LIPOYL"/>
    <property type="match status" value="1"/>
</dbReference>
<sequence>MKLLRVYMETGETYIASYDQKDNKDTVKMEEGELNVEFLGRGTRENEYLFKVGNEVHSITIDRGFLILDQEEEYKVDRITELPVKEGQSVEELMKGKEGEVLSPLQGRVVAIRVKEGDAVTKGQPLLSVEAMKSETIISAPIAGVVEKIAVKPGQGVKKGDLLVVLK</sequence>
<dbReference type="Gene3D" id="2.40.50.100">
    <property type="match status" value="1"/>
</dbReference>
<protein>
    <submittedName>
        <fullName evidence="3">Biotin/lipoyl-binding protein</fullName>
    </submittedName>
</protein>
<keyword evidence="4" id="KW-1185">Reference proteome</keyword>
<dbReference type="InterPro" id="IPR011053">
    <property type="entry name" value="Single_hybrid_motif"/>
</dbReference>
<proteinExistence type="predicted"/>
<name>A0A6A9QMC8_SULME</name>
<dbReference type="AlphaFoldDB" id="A0A6A9QMC8"/>
<keyword evidence="1" id="KW-0092">Biotin</keyword>
<gene>
    <name evidence="3" type="ORF">GC250_09655</name>
</gene>
<dbReference type="PANTHER" id="PTHR45266:SF3">
    <property type="entry name" value="OXALOACETATE DECARBOXYLASE ALPHA CHAIN"/>
    <property type="match status" value="1"/>
</dbReference>
<dbReference type="FunFam" id="2.40.50.100:FF:000003">
    <property type="entry name" value="Acetyl-CoA carboxylase biotin carboxyl carrier protein"/>
    <property type="match status" value="1"/>
</dbReference>
<comment type="caution">
    <text evidence="3">The sequence shown here is derived from an EMBL/GenBank/DDBJ whole genome shotgun (WGS) entry which is preliminary data.</text>
</comment>
<dbReference type="Pfam" id="PF00364">
    <property type="entry name" value="Biotin_lipoyl"/>
    <property type="match status" value="1"/>
</dbReference>
<evidence type="ECO:0000259" key="2">
    <source>
        <dbReference type="PROSITE" id="PS50968"/>
    </source>
</evidence>
<dbReference type="CDD" id="cd06850">
    <property type="entry name" value="biotinyl_domain"/>
    <property type="match status" value="1"/>
</dbReference>
<dbReference type="PANTHER" id="PTHR45266">
    <property type="entry name" value="OXALOACETATE DECARBOXYLASE ALPHA CHAIN"/>
    <property type="match status" value="1"/>
</dbReference>
<organism evidence="3 4">
    <name type="scientific">Sulfuracidifex metallicus DSM 6482 = JCM 9184</name>
    <dbReference type="NCBI Taxonomy" id="523847"/>
    <lineage>
        <taxon>Archaea</taxon>
        <taxon>Thermoproteota</taxon>
        <taxon>Thermoprotei</taxon>
        <taxon>Sulfolobales</taxon>
        <taxon>Sulfolobaceae</taxon>
        <taxon>Sulfuracidifex</taxon>
    </lineage>
</organism>
<evidence type="ECO:0000313" key="3">
    <source>
        <dbReference type="EMBL" id="MUN29694.1"/>
    </source>
</evidence>
<dbReference type="SUPFAM" id="SSF51230">
    <property type="entry name" value="Single hybrid motif"/>
    <property type="match status" value="1"/>
</dbReference>
<dbReference type="InterPro" id="IPR050709">
    <property type="entry name" value="Biotin_Carboxyl_Carrier/Decarb"/>
</dbReference>
<dbReference type="RefSeq" id="WP_156017356.1">
    <property type="nucleotide sequence ID" value="NZ_WGGD01000005.1"/>
</dbReference>
<evidence type="ECO:0000256" key="1">
    <source>
        <dbReference type="ARBA" id="ARBA00023267"/>
    </source>
</evidence>